<feature type="domain" description="Reverse transcriptase" evidence="1">
    <location>
        <begin position="204"/>
        <end position="336"/>
    </location>
</feature>
<dbReference type="OrthoDB" id="121517at2759"/>
<dbReference type="InterPro" id="IPR041577">
    <property type="entry name" value="RT_RNaseH_2"/>
</dbReference>
<dbReference type="EMBL" id="BSXT01001325">
    <property type="protein sequence ID" value="GMF41276.1"/>
    <property type="molecule type" value="Genomic_DNA"/>
</dbReference>
<dbReference type="Pfam" id="PF17919">
    <property type="entry name" value="RT_RNaseH_2"/>
    <property type="match status" value="1"/>
</dbReference>
<dbReference type="CDD" id="cd01647">
    <property type="entry name" value="RT_LTR"/>
    <property type="match status" value="1"/>
</dbReference>
<comment type="caution">
    <text evidence="3">The sequence shown here is derived from an EMBL/GenBank/DDBJ whole genome shotgun (WGS) entry which is preliminary data.</text>
</comment>
<dbReference type="PANTHER" id="PTHR33064:SF37">
    <property type="entry name" value="RIBONUCLEASE H"/>
    <property type="match status" value="1"/>
</dbReference>
<dbReference type="Pfam" id="PF00078">
    <property type="entry name" value="RVT_1"/>
    <property type="match status" value="1"/>
</dbReference>
<protein>
    <submittedName>
        <fullName evidence="3">Unnamed protein product</fullName>
    </submittedName>
</protein>
<organism evidence="3 4">
    <name type="scientific">Phytophthora fragariaefolia</name>
    <dbReference type="NCBI Taxonomy" id="1490495"/>
    <lineage>
        <taxon>Eukaryota</taxon>
        <taxon>Sar</taxon>
        <taxon>Stramenopiles</taxon>
        <taxon>Oomycota</taxon>
        <taxon>Peronosporomycetes</taxon>
        <taxon>Peronosporales</taxon>
        <taxon>Peronosporaceae</taxon>
        <taxon>Phytophthora</taxon>
    </lineage>
</organism>
<keyword evidence="4" id="KW-1185">Reference proteome</keyword>
<dbReference type="InterPro" id="IPR043128">
    <property type="entry name" value="Rev_trsase/Diguanyl_cyclase"/>
</dbReference>
<sequence length="497" mass="56090">MTVGRLMMVTLGYSTDGLLVSALEKQTEYGLPTRKNVSPSPLMRAQQLREVSCYDEGAADGRPCAISVTDDSFELRAFVPNTKYAEKNAELVHDSLLSAIEDASRRGLRGETLNRLKTSLEQHKTDFCVIFGLYPPVDVPPLRVQLKPHATPVRCSARRYAPLERAFMDADLAELEDLELVYRSYSSRWASAPRIVPKPPPSDFRMCIDSRVVNDQTIAKVFFIYDWFRGYWQLPLHPDSQEIFTFMTHRGMYTPTRVPMGVKDAVAYCQSVVELIFADRLYRGVLVWLDAILGYTESTEVHMVLLEEVLQRCAKFGLKLNPAKYQFFVKEVKWCGKVISADGVTHTSERVQGLVDLASPTTAAELQQFVCAINWMRGTGKVSLASVGWGKQEEDCLAQVKSKIRGIVPIAHPKADWDLVLVADASLDHWAPVLTQPPPEDASKPLLELRYQPLEFLSGHFRGSSHRWPIIEKEAFALVESCKSLEYLLLDHEDSVY</sequence>
<reference evidence="3" key="1">
    <citation type="submission" date="2023-04" db="EMBL/GenBank/DDBJ databases">
        <title>Phytophthora fragariaefolia NBRC 109709.</title>
        <authorList>
            <person name="Ichikawa N."/>
            <person name="Sato H."/>
            <person name="Tonouchi N."/>
        </authorList>
    </citation>
    <scope>NUCLEOTIDE SEQUENCE</scope>
    <source>
        <strain evidence="3">NBRC 109709</strain>
    </source>
</reference>
<dbReference type="Gene3D" id="3.30.70.270">
    <property type="match status" value="1"/>
</dbReference>
<gene>
    <name evidence="3" type="ORF">Pfra01_001299600</name>
</gene>
<proteinExistence type="predicted"/>
<dbReference type="SUPFAM" id="SSF56672">
    <property type="entry name" value="DNA/RNA polymerases"/>
    <property type="match status" value="1"/>
</dbReference>
<dbReference type="Proteomes" id="UP001165121">
    <property type="component" value="Unassembled WGS sequence"/>
</dbReference>
<dbReference type="PANTHER" id="PTHR33064">
    <property type="entry name" value="POL PROTEIN"/>
    <property type="match status" value="1"/>
</dbReference>
<evidence type="ECO:0000259" key="1">
    <source>
        <dbReference type="Pfam" id="PF00078"/>
    </source>
</evidence>
<accession>A0A9W6XLM0</accession>
<feature type="domain" description="Reverse transcriptase/retrotransposon-derived protein RNase H-like" evidence="2">
    <location>
        <begin position="389"/>
        <end position="493"/>
    </location>
</feature>
<dbReference type="InterPro" id="IPR043502">
    <property type="entry name" value="DNA/RNA_pol_sf"/>
</dbReference>
<dbReference type="InterPro" id="IPR000477">
    <property type="entry name" value="RT_dom"/>
</dbReference>
<evidence type="ECO:0000313" key="3">
    <source>
        <dbReference type="EMBL" id="GMF41276.1"/>
    </source>
</evidence>
<dbReference type="InterPro" id="IPR051320">
    <property type="entry name" value="Viral_Replic_Matur_Polypro"/>
</dbReference>
<dbReference type="AlphaFoldDB" id="A0A9W6XLM0"/>
<evidence type="ECO:0000313" key="4">
    <source>
        <dbReference type="Proteomes" id="UP001165121"/>
    </source>
</evidence>
<name>A0A9W6XLM0_9STRA</name>
<dbReference type="Gene3D" id="3.10.10.10">
    <property type="entry name" value="HIV Type 1 Reverse Transcriptase, subunit A, domain 1"/>
    <property type="match status" value="2"/>
</dbReference>
<evidence type="ECO:0000259" key="2">
    <source>
        <dbReference type="Pfam" id="PF17919"/>
    </source>
</evidence>